<dbReference type="PANTHER" id="PTHR34524:SF6">
    <property type="entry name" value="CALCYPHOSINE LIKE"/>
    <property type="match status" value="1"/>
</dbReference>
<dbReference type="Gene3D" id="3.90.228.10">
    <property type="match status" value="1"/>
</dbReference>
<dbReference type="Proteomes" id="UP000023152">
    <property type="component" value="Unassembled WGS sequence"/>
</dbReference>
<evidence type="ECO:0000313" key="7">
    <source>
        <dbReference type="Proteomes" id="UP000023152"/>
    </source>
</evidence>
<gene>
    <name evidence="6" type="ORF">RFI_16998</name>
</gene>
<organism evidence="6 7">
    <name type="scientific">Reticulomyxa filosa</name>
    <dbReference type="NCBI Taxonomy" id="46433"/>
    <lineage>
        <taxon>Eukaryota</taxon>
        <taxon>Sar</taxon>
        <taxon>Rhizaria</taxon>
        <taxon>Retaria</taxon>
        <taxon>Foraminifera</taxon>
        <taxon>Monothalamids</taxon>
        <taxon>Reticulomyxidae</taxon>
        <taxon>Reticulomyxa</taxon>
    </lineage>
</organism>
<reference evidence="6 7" key="1">
    <citation type="journal article" date="2013" name="Curr. Biol.">
        <title>The Genome of the Foraminiferan Reticulomyxa filosa.</title>
        <authorList>
            <person name="Glockner G."/>
            <person name="Hulsmann N."/>
            <person name="Schleicher M."/>
            <person name="Noegel A.A."/>
            <person name="Eichinger L."/>
            <person name="Gallinger C."/>
            <person name="Pawlowski J."/>
            <person name="Sierra R."/>
            <person name="Euteneuer U."/>
            <person name="Pillet L."/>
            <person name="Moustafa A."/>
            <person name="Platzer M."/>
            <person name="Groth M."/>
            <person name="Szafranski K."/>
            <person name="Schliwa M."/>
        </authorList>
    </citation>
    <scope>NUCLEOTIDE SEQUENCE [LARGE SCALE GENOMIC DNA]</scope>
</reference>
<comment type="caution">
    <text evidence="6">The sequence shown here is derived from an EMBL/GenBank/DDBJ whole genome shotgun (WGS) entry which is preliminary data.</text>
</comment>
<keyword evidence="3" id="KW-0106">Calcium</keyword>
<proteinExistence type="predicted"/>
<keyword evidence="1" id="KW-0479">Metal-binding</keyword>
<dbReference type="EMBL" id="ASPP01012831">
    <property type="protein sequence ID" value="ETO20218.1"/>
    <property type="molecule type" value="Genomic_DNA"/>
</dbReference>
<dbReference type="Pfam" id="PF13499">
    <property type="entry name" value="EF-hand_7"/>
    <property type="match status" value="1"/>
</dbReference>
<feature type="domain" description="EF-hand" evidence="5">
    <location>
        <begin position="63"/>
        <end position="98"/>
    </location>
</feature>
<evidence type="ECO:0000256" key="2">
    <source>
        <dbReference type="ARBA" id="ARBA00022737"/>
    </source>
</evidence>
<keyword evidence="7" id="KW-1185">Reference proteome</keyword>
<feature type="coiled-coil region" evidence="4">
    <location>
        <begin position="149"/>
        <end position="188"/>
    </location>
</feature>
<dbReference type="Pfam" id="PF13202">
    <property type="entry name" value="EF-hand_5"/>
    <property type="match status" value="1"/>
</dbReference>
<evidence type="ECO:0000259" key="5">
    <source>
        <dbReference type="PROSITE" id="PS50222"/>
    </source>
</evidence>
<sequence length="836" mass="97261">MISEHNNDKGIRQEKMLQVRVTLFGGHEYLYHRLKALKINEMDQNDDQQISVDEFRGKFAEEVPEQVLDTVFQTIDVNRDGTITPLEFHHWQNKMTLRKMEDMMTEQNVQEKPQGQTVRLSVIQTRTRMPSELAELRKEEQRSSVTGNAVGLNEDEKIAEEKAMEEEQENKEMTLQELEKRKVQISRRKDRIPVGNSLFANKCTVVEVRDHSPEVHDMHSRELEDALLGRVRVPQRMLLDTESYLLKYGFFDKTSGYTMIPVSKYPVISLDMEIPVSVFDEKKKEYMSNFQQLLEVDPNDVILLASDKHETMEGFCTIHFILCRTASEWTFEGRRPQNEQEEITVCTKIQSWVSEKLASWRRTFKDEVWLVKTLRDLDFQKLDADNNHRIDFEEFKNYIAEGCVEPLLDCVYRRLFNDLDDNGDGQISPREFLVWKQSYTVKKLLQMFPITYIHAYLQYTSAPSDIDLKVTAVRDYFYKCMQYVPFDFEIDCITYCYNDRVMKPFARLDNFTENTKIMFDYPFPRDVSSIAYNCYTNRNREFGTYSSGGEYGQGHYLSTNCEYVMNEMIGTERWTDANTEEEKESWQRRYVACVCAVNVGTVQVLEKAARGEAIPRKTDCFCVENIDGKWGSDTFGSIAKVSLSVGASADTDEVDAHSMLVDQYVVKDARRILPMFIIHMKRQQQHFLWSDNVSNVEDCMRSMITKRLKLSKQVPDKVYCCLTFRDLSRTIELKQIKSKQIEIVAMAFLRNDEKASSFAKGVKEAFENTEKAKYKLPVELLNIEAKTADGNKLDWALTSNGSIIVSGKGKKVFKQLKKIIKTPQRKVVIVTVRVNP</sequence>
<keyword evidence="4" id="KW-0175">Coiled coil</keyword>
<dbReference type="OrthoDB" id="26525at2759"/>
<dbReference type="Gene3D" id="1.10.238.10">
    <property type="entry name" value="EF-hand"/>
    <property type="match status" value="2"/>
</dbReference>
<protein>
    <recommendedName>
        <fullName evidence="5">EF-hand domain-containing protein</fullName>
    </recommendedName>
</protein>
<dbReference type="InterPro" id="IPR002048">
    <property type="entry name" value="EF_hand_dom"/>
</dbReference>
<dbReference type="GO" id="GO:0005509">
    <property type="term" value="F:calcium ion binding"/>
    <property type="evidence" value="ECO:0007669"/>
    <property type="project" value="InterPro"/>
</dbReference>
<dbReference type="SMART" id="SM00054">
    <property type="entry name" value="EFh"/>
    <property type="match status" value="4"/>
</dbReference>
<keyword evidence="2" id="KW-0677">Repeat</keyword>
<feature type="domain" description="EF-hand" evidence="5">
    <location>
        <begin position="412"/>
        <end position="442"/>
    </location>
</feature>
<feature type="domain" description="EF-hand" evidence="5">
    <location>
        <begin position="379"/>
        <end position="405"/>
    </location>
</feature>
<evidence type="ECO:0000256" key="4">
    <source>
        <dbReference type="SAM" id="Coils"/>
    </source>
</evidence>
<dbReference type="SUPFAM" id="SSF47473">
    <property type="entry name" value="EF-hand"/>
    <property type="match status" value="1"/>
</dbReference>
<dbReference type="PANTHER" id="PTHR34524">
    <property type="entry name" value="CALCYPHOSIN"/>
    <property type="match status" value="1"/>
</dbReference>
<evidence type="ECO:0000256" key="1">
    <source>
        <dbReference type="ARBA" id="ARBA00022723"/>
    </source>
</evidence>
<dbReference type="AlphaFoldDB" id="X6N2T8"/>
<name>X6N2T8_RETFI</name>
<accession>X6N2T8</accession>
<evidence type="ECO:0000256" key="3">
    <source>
        <dbReference type="ARBA" id="ARBA00022837"/>
    </source>
</evidence>
<dbReference type="CDD" id="cd00051">
    <property type="entry name" value="EFh"/>
    <property type="match status" value="2"/>
</dbReference>
<dbReference type="InterPro" id="IPR018247">
    <property type="entry name" value="EF_Hand_1_Ca_BS"/>
</dbReference>
<evidence type="ECO:0000313" key="6">
    <source>
        <dbReference type="EMBL" id="ETO20218.1"/>
    </source>
</evidence>
<dbReference type="PROSITE" id="PS00018">
    <property type="entry name" value="EF_HAND_1"/>
    <property type="match status" value="3"/>
</dbReference>
<dbReference type="InterPro" id="IPR051581">
    <property type="entry name" value="Ca-bind"/>
</dbReference>
<dbReference type="PROSITE" id="PS50222">
    <property type="entry name" value="EF_HAND_2"/>
    <property type="match status" value="3"/>
</dbReference>
<dbReference type="InterPro" id="IPR011992">
    <property type="entry name" value="EF-hand-dom_pair"/>
</dbReference>